<dbReference type="OrthoDB" id="5296182at2"/>
<keyword evidence="3" id="KW-1185">Reference proteome</keyword>
<dbReference type="Pfam" id="PF11191">
    <property type="entry name" value="DUF2782"/>
    <property type="match status" value="1"/>
</dbReference>
<dbReference type="Proteomes" id="UP000316649">
    <property type="component" value="Unassembled WGS sequence"/>
</dbReference>
<dbReference type="AlphaFoldDB" id="A0A557S391"/>
<feature type="chain" id="PRO_5022117242" evidence="1">
    <location>
        <begin position="21"/>
        <end position="110"/>
    </location>
</feature>
<dbReference type="InterPro" id="IPR021357">
    <property type="entry name" value="DUF2782"/>
</dbReference>
<name>A0A557S391_9GAMM</name>
<comment type="caution">
    <text evidence="2">The sequence shown here is derived from an EMBL/GenBank/DDBJ whole genome shotgun (WGS) entry which is preliminary data.</text>
</comment>
<dbReference type="EMBL" id="VMNH01000018">
    <property type="protein sequence ID" value="TVO71884.1"/>
    <property type="molecule type" value="Genomic_DNA"/>
</dbReference>
<sequence length="110" mass="12102">MKRTLLATLLLLVLPFGAVAEEPAPLPAPPELPPQVESGEVLEPEVTIIESDKGTVQEYRINGRLYMVKITPVAGPPYYLLDNDGDGTLDVRQEAHPGKIAIPQWVLFSW</sequence>
<organism evidence="2 3">
    <name type="scientific">Sedimenticola selenatireducens</name>
    <dbReference type="NCBI Taxonomy" id="191960"/>
    <lineage>
        <taxon>Bacteria</taxon>
        <taxon>Pseudomonadati</taxon>
        <taxon>Pseudomonadota</taxon>
        <taxon>Gammaproteobacteria</taxon>
        <taxon>Chromatiales</taxon>
        <taxon>Sedimenticolaceae</taxon>
        <taxon>Sedimenticola</taxon>
    </lineage>
</organism>
<accession>A0A557S391</accession>
<gene>
    <name evidence="2" type="ORF">FHP88_13390</name>
</gene>
<evidence type="ECO:0000313" key="3">
    <source>
        <dbReference type="Proteomes" id="UP000316649"/>
    </source>
</evidence>
<reference evidence="2 3" key="1">
    <citation type="submission" date="2019-07" db="EMBL/GenBank/DDBJ databases">
        <title>The pathways for chlorine oxyanion respiration interact through the shared metabolite chlorate.</title>
        <authorList>
            <person name="Barnum T.P."/>
            <person name="Cheng Y."/>
            <person name="Hill K.A."/>
            <person name="Lucas L.N."/>
            <person name="Carlson H.K."/>
            <person name="Coates J.D."/>
        </authorList>
    </citation>
    <scope>NUCLEOTIDE SEQUENCE [LARGE SCALE GENOMIC DNA]</scope>
    <source>
        <strain evidence="2 3">BK-1</strain>
    </source>
</reference>
<protein>
    <submittedName>
        <fullName evidence="2">DUF2782 domain-containing protein</fullName>
    </submittedName>
</protein>
<feature type="signal peptide" evidence="1">
    <location>
        <begin position="1"/>
        <end position="20"/>
    </location>
</feature>
<keyword evidence="1" id="KW-0732">Signal</keyword>
<evidence type="ECO:0000313" key="2">
    <source>
        <dbReference type="EMBL" id="TVO71884.1"/>
    </source>
</evidence>
<evidence type="ECO:0000256" key="1">
    <source>
        <dbReference type="SAM" id="SignalP"/>
    </source>
</evidence>
<dbReference type="Gene3D" id="2.20.130.30">
    <property type="entry name" value="Protein of unknown function DUF2782"/>
    <property type="match status" value="1"/>
</dbReference>
<dbReference type="RefSeq" id="WP_144359595.1">
    <property type="nucleotide sequence ID" value="NZ_VMNH01000018.1"/>
</dbReference>
<proteinExistence type="predicted"/>